<reference evidence="3" key="1">
    <citation type="submission" date="2022-11" db="EMBL/GenBank/DDBJ databases">
        <title>Draft genome sequence of Sellimonas catena strain 18CBH55.</title>
        <authorList>
            <person name="Hisatomi A."/>
            <person name="Ohkuma M."/>
            <person name="Sakamoto M."/>
        </authorList>
    </citation>
    <scope>NUCLEOTIDE SEQUENCE</scope>
    <source>
        <strain evidence="3">18CBH55</strain>
    </source>
</reference>
<sequence length="613" mass="71248">MFIECYKNNGIPYLRLVRSVRRPSKSDPQKITSYKHTELSIGPLSRFDDGKPDYVKRLKDSFKQGKPLIDSLKPFCGEPIVPEEHGLSDAEDVFSTSYAHPRYCSQILLDPVFKDLGLAELMASIKYHSKIRYDLTGYLRLLVYGRILDPASKLATVRENHDYYTPIVPEDSYLYHVYDTLDVVYENRLKIMQRMNSAIRKGMGRDTSLLFYDVTNFYFEIGDPDPDEEDGNGETVEKGIRKKGVSKEHRNQPIVQMAMFLDHSGIPIAINMFPGNTLDHQTAVPTYEETISKMGFDSKFIFIADKGICTGPIMCSLLDDGNGYIISKSLKKSTKEDREWAMDQDGYTIVDENFKYKSRVITVSVKDSDGKSRKIRQKSVVYWSRHFYNRDVAEHKSFLEFIEKLKESPESFRVTKDQAGSLKKFMSKEIVNKETGEIYDSRKLLRMVDEKKLEEFTELMGYYQIRTSEVDMDDREVIDKYHGLSRIENQFEELKGPLETRPIYVKTKEHIHAHLLICMIALVMLRLIQRKYMLKNPKKPGDSREWTYGMSGHRIQKALQKWKVIPMKAGSYWFADIDDPDLAKLLDAYDLELAKKLYTEGELRRLKKQIKTF</sequence>
<dbReference type="RefSeq" id="WP_281846056.1">
    <property type="nucleotide sequence ID" value="NZ_BSCH01000060.1"/>
</dbReference>
<dbReference type="Pfam" id="PF01609">
    <property type="entry name" value="DDE_Tnp_1"/>
    <property type="match status" value="1"/>
</dbReference>
<feature type="transmembrane region" description="Helical" evidence="1">
    <location>
        <begin position="511"/>
        <end position="528"/>
    </location>
</feature>
<name>A0A9W6CJF7_9FIRM</name>
<dbReference type="PANTHER" id="PTHR34614">
    <property type="match status" value="1"/>
</dbReference>
<evidence type="ECO:0000256" key="1">
    <source>
        <dbReference type="SAM" id="Phobius"/>
    </source>
</evidence>
<dbReference type="GO" id="GO:0004803">
    <property type="term" value="F:transposase activity"/>
    <property type="evidence" value="ECO:0007669"/>
    <property type="project" value="InterPro"/>
</dbReference>
<keyword evidence="1" id="KW-0472">Membrane</keyword>
<gene>
    <name evidence="3" type="ORF">Selli2_36470</name>
</gene>
<dbReference type="EMBL" id="BSCH01000060">
    <property type="protein sequence ID" value="GLG92217.1"/>
    <property type="molecule type" value="Genomic_DNA"/>
</dbReference>
<evidence type="ECO:0000313" key="4">
    <source>
        <dbReference type="Proteomes" id="UP001145094"/>
    </source>
</evidence>
<dbReference type="InterPro" id="IPR047654">
    <property type="entry name" value="IS1634_transpos"/>
</dbReference>
<dbReference type="GO" id="GO:0006313">
    <property type="term" value="P:DNA transposition"/>
    <property type="evidence" value="ECO:0007669"/>
    <property type="project" value="InterPro"/>
</dbReference>
<accession>A0A9W6CJF7</accession>
<dbReference type="GO" id="GO:0003677">
    <property type="term" value="F:DNA binding"/>
    <property type="evidence" value="ECO:0007669"/>
    <property type="project" value="InterPro"/>
</dbReference>
<evidence type="ECO:0000259" key="2">
    <source>
        <dbReference type="Pfam" id="PF01609"/>
    </source>
</evidence>
<dbReference type="InterPro" id="IPR002559">
    <property type="entry name" value="Transposase_11"/>
</dbReference>
<keyword evidence="1" id="KW-1133">Transmembrane helix</keyword>
<dbReference type="Proteomes" id="UP001145094">
    <property type="component" value="Unassembled WGS sequence"/>
</dbReference>
<dbReference type="NCBIfam" id="NF033559">
    <property type="entry name" value="transpos_IS1634"/>
    <property type="match status" value="1"/>
</dbReference>
<organism evidence="3 4">
    <name type="scientific">Sellimonas catena</name>
    <dbReference type="NCBI Taxonomy" id="2994035"/>
    <lineage>
        <taxon>Bacteria</taxon>
        <taxon>Bacillati</taxon>
        <taxon>Bacillota</taxon>
        <taxon>Clostridia</taxon>
        <taxon>Lachnospirales</taxon>
        <taxon>Lachnospiraceae</taxon>
        <taxon>Sellimonas</taxon>
    </lineage>
</organism>
<dbReference type="PANTHER" id="PTHR34614:SF2">
    <property type="entry name" value="TRANSPOSASE IS4-LIKE DOMAIN-CONTAINING PROTEIN"/>
    <property type="match status" value="1"/>
</dbReference>
<feature type="domain" description="Transposase IS4-like" evidence="2">
    <location>
        <begin position="251"/>
        <end position="524"/>
    </location>
</feature>
<protein>
    <recommendedName>
        <fullName evidence="2">Transposase IS4-like domain-containing protein</fullName>
    </recommendedName>
</protein>
<evidence type="ECO:0000313" key="3">
    <source>
        <dbReference type="EMBL" id="GLG92217.1"/>
    </source>
</evidence>
<dbReference type="AlphaFoldDB" id="A0A9W6CJF7"/>
<dbReference type="InterPro" id="IPR012337">
    <property type="entry name" value="RNaseH-like_sf"/>
</dbReference>
<reference evidence="3" key="2">
    <citation type="submission" date="2022-11" db="EMBL/GenBank/DDBJ databases">
        <title>Draft genome sequence of Sellimonas catena strain 18CBH55.</title>
        <authorList>
            <person name="Atsushi H."/>
            <person name="Moriya O."/>
            <person name="Mitsuo S."/>
        </authorList>
    </citation>
    <scope>NUCLEOTIDE SEQUENCE</scope>
    <source>
        <strain evidence="3">18CBH55</strain>
    </source>
</reference>
<comment type="caution">
    <text evidence="3">The sequence shown here is derived from an EMBL/GenBank/DDBJ whole genome shotgun (WGS) entry which is preliminary data.</text>
</comment>
<reference evidence="3" key="3">
    <citation type="journal article" date="2023" name="Int. J. Syst. Evol. Microbiol.">
        <title>Sellimonas catena sp. nov., isolated from human faeces.</title>
        <authorList>
            <person name="Hisatomi A."/>
            <person name="Ohkuma M."/>
            <person name="Sakamoto M."/>
        </authorList>
    </citation>
    <scope>NUCLEOTIDE SEQUENCE</scope>
    <source>
        <strain evidence="3">18CBH55</strain>
    </source>
</reference>
<proteinExistence type="predicted"/>
<keyword evidence="1" id="KW-0812">Transmembrane</keyword>
<dbReference type="SUPFAM" id="SSF53098">
    <property type="entry name" value="Ribonuclease H-like"/>
    <property type="match status" value="1"/>
</dbReference>